<dbReference type="PANTHER" id="PTHR33540">
    <property type="entry name" value="TRNA THREONYLCARBAMOYLADENOSINE BIOSYNTHESIS PROTEIN TSAE"/>
    <property type="match status" value="1"/>
</dbReference>
<comment type="caution">
    <text evidence="11">The sequence shown here is derived from an EMBL/GenBank/DDBJ whole genome shotgun (WGS) entry which is preliminary data.</text>
</comment>
<evidence type="ECO:0000256" key="1">
    <source>
        <dbReference type="ARBA" id="ARBA00004496"/>
    </source>
</evidence>
<keyword evidence="7" id="KW-0547">Nucleotide-binding</keyword>
<evidence type="ECO:0000313" key="11">
    <source>
        <dbReference type="EMBL" id="HFI90972.1"/>
    </source>
</evidence>
<evidence type="ECO:0000256" key="8">
    <source>
        <dbReference type="ARBA" id="ARBA00022840"/>
    </source>
</evidence>
<proteinExistence type="inferred from homology"/>
<dbReference type="EMBL" id="DSUJ01000008">
    <property type="protein sequence ID" value="HFI90972.1"/>
    <property type="molecule type" value="Genomic_DNA"/>
</dbReference>
<dbReference type="Pfam" id="PF02367">
    <property type="entry name" value="TsaE"/>
    <property type="match status" value="1"/>
</dbReference>
<dbReference type="GO" id="GO:0002949">
    <property type="term" value="P:tRNA threonylcarbamoyladenosine modification"/>
    <property type="evidence" value="ECO:0007669"/>
    <property type="project" value="InterPro"/>
</dbReference>
<evidence type="ECO:0000256" key="3">
    <source>
        <dbReference type="ARBA" id="ARBA00019010"/>
    </source>
</evidence>
<accession>A0A7V2ZJ75</accession>
<evidence type="ECO:0000256" key="4">
    <source>
        <dbReference type="ARBA" id="ARBA00022490"/>
    </source>
</evidence>
<keyword evidence="9" id="KW-0460">Magnesium</keyword>
<evidence type="ECO:0000256" key="7">
    <source>
        <dbReference type="ARBA" id="ARBA00022741"/>
    </source>
</evidence>
<dbReference type="GO" id="GO:0005737">
    <property type="term" value="C:cytoplasm"/>
    <property type="evidence" value="ECO:0007669"/>
    <property type="project" value="UniProtKB-SubCell"/>
</dbReference>
<dbReference type="SUPFAM" id="SSF52540">
    <property type="entry name" value="P-loop containing nucleoside triphosphate hydrolases"/>
    <property type="match status" value="1"/>
</dbReference>
<keyword evidence="11" id="KW-0808">Transferase</keyword>
<keyword evidence="5" id="KW-0819">tRNA processing</keyword>
<comment type="similarity">
    <text evidence="2">Belongs to the TsaE family.</text>
</comment>
<keyword evidence="8" id="KW-0067">ATP-binding</keyword>
<evidence type="ECO:0000256" key="5">
    <source>
        <dbReference type="ARBA" id="ARBA00022694"/>
    </source>
</evidence>
<evidence type="ECO:0000256" key="10">
    <source>
        <dbReference type="ARBA" id="ARBA00032441"/>
    </source>
</evidence>
<reference evidence="11" key="1">
    <citation type="journal article" date="2020" name="mSystems">
        <title>Genome- and Community-Level Interaction Insights into Carbon Utilization and Element Cycling Functions of Hydrothermarchaeota in Hydrothermal Sediment.</title>
        <authorList>
            <person name="Zhou Z."/>
            <person name="Liu Y."/>
            <person name="Xu W."/>
            <person name="Pan J."/>
            <person name="Luo Z.H."/>
            <person name="Li M."/>
        </authorList>
    </citation>
    <scope>NUCLEOTIDE SEQUENCE [LARGE SCALE GENOMIC DNA]</scope>
    <source>
        <strain evidence="11">SpSt-479</strain>
    </source>
</reference>
<evidence type="ECO:0000256" key="2">
    <source>
        <dbReference type="ARBA" id="ARBA00007599"/>
    </source>
</evidence>
<dbReference type="GO" id="GO:0005524">
    <property type="term" value="F:ATP binding"/>
    <property type="evidence" value="ECO:0007669"/>
    <property type="project" value="UniProtKB-KW"/>
</dbReference>
<sequence>MNFPCERISHSEEETRLIAEEFLSELKPGDVVVLNGDLGTGKTFFIKKITEALGINKANSPTFAIVNEYDSEPDIRIYHFDFYRINKEAELHDIGLEDYLADNEAITFIEWGELFPDVLPHKRYEIKIEESENEQRKFRFNKFE</sequence>
<dbReference type="InterPro" id="IPR003442">
    <property type="entry name" value="T6A_TsaE"/>
</dbReference>
<dbReference type="NCBIfam" id="TIGR00150">
    <property type="entry name" value="T6A_YjeE"/>
    <property type="match status" value="1"/>
</dbReference>
<dbReference type="GO" id="GO:0016740">
    <property type="term" value="F:transferase activity"/>
    <property type="evidence" value="ECO:0007669"/>
    <property type="project" value="UniProtKB-KW"/>
</dbReference>
<protein>
    <recommendedName>
        <fullName evidence="3">tRNA threonylcarbamoyladenosine biosynthesis protein TsaE</fullName>
    </recommendedName>
    <alternativeName>
        <fullName evidence="10">t(6)A37 threonylcarbamoyladenosine biosynthesis protein TsaE</fullName>
    </alternativeName>
</protein>
<dbReference type="Gene3D" id="3.40.50.300">
    <property type="entry name" value="P-loop containing nucleotide triphosphate hydrolases"/>
    <property type="match status" value="1"/>
</dbReference>
<dbReference type="AlphaFoldDB" id="A0A7V2ZJ75"/>
<organism evidence="11">
    <name type="scientific">Ignavibacterium album</name>
    <dbReference type="NCBI Taxonomy" id="591197"/>
    <lineage>
        <taxon>Bacteria</taxon>
        <taxon>Pseudomonadati</taxon>
        <taxon>Ignavibacteriota</taxon>
        <taxon>Ignavibacteria</taxon>
        <taxon>Ignavibacteriales</taxon>
        <taxon>Ignavibacteriaceae</taxon>
        <taxon>Ignavibacterium</taxon>
    </lineage>
</organism>
<keyword evidence="4" id="KW-0963">Cytoplasm</keyword>
<evidence type="ECO:0000256" key="6">
    <source>
        <dbReference type="ARBA" id="ARBA00022723"/>
    </source>
</evidence>
<comment type="subcellular location">
    <subcellularLocation>
        <location evidence="1">Cytoplasm</location>
    </subcellularLocation>
</comment>
<gene>
    <name evidence="11" type="primary">tsaE</name>
    <name evidence="11" type="ORF">ENS31_05485</name>
</gene>
<dbReference type="InterPro" id="IPR027417">
    <property type="entry name" value="P-loop_NTPase"/>
</dbReference>
<keyword evidence="6" id="KW-0479">Metal-binding</keyword>
<evidence type="ECO:0000256" key="9">
    <source>
        <dbReference type="ARBA" id="ARBA00022842"/>
    </source>
</evidence>
<dbReference type="PANTHER" id="PTHR33540:SF2">
    <property type="entry name" value="TRNA THREONYLCARBAMOYLADENOSINE BIOSYNTHESIS PROTEIN TSAE"/>
    <property type="match status" value="1"/>
</dbReference>
<name>A0A7V2ZJ75_9BACT</name>
<dbReference type="GO" id="GO:0046872">
    <property type="term" value="F:metal ion binding"/>
    <property type="evidence" value="ECO:0007669"/>
    <property type="project" value="UniProtKB-KW"/>
</dbReference>